<dbReference type="KEGG" id="mon:G8E03_08230"/>
<accession>A0A6G7VLM4</accession>
<evidence type="ECO:0000256" key="2">
    <source>
        <dbReference type="ARBA" id="ARBA00023125"/>
    </source>
</evidence>
<evidence type="ECO:0000313" key="3">
    <source>
        <dbReference type="EMBL" id="QIK40755.1"/>
    </source>
</evidence>
<dbReference type="Proteomes" id="UP000500791">
    <property type="component" value="Chromosome"/>
</dbReference>
<proteinExistence type="inferred from homology"/>
<dbReference type="RefSeq" id="WP_166190557.1">
    <property type="nucleotide sequence ID" value="NZ_CP049811.1"/>
</dbReference>
<dbReference type="InterPro" id="IPR000119">
    <property type="entry name" value="Hist_DNA-bd"/>
</dbReference>
<dbReference type="Pfam" id="PF00216">
    <property type="entry name" value="Bac_DNA_binding"/>
    <property type="match status" value="1"/>
</dbReference>
<comment type="similarity">
    <text evidence="1">Belongs to the bacterial histone-like protein family.</text>
</comment>
<dbReference type="AlphaFoldDB" id="A0A6G7VLM4"/>
<dbReference type="GO" id="GO:0030527">
    <property type="term" value="F:structural constituent of chromatin"/>
    <property type="evidence" value="ECO:0007669"/>
    <property type="project" value="InterPro"/>
</dbReference>
<dbReference type="EMBL" id="CP049811">
    <property type="protein sequence ID" value="QIK40755.1"/>
    <property type="molecule type" value="Genomic_DNA"/>
</dbReference>
<keyword evidence="4" id="KW-1185">Reference proteome</keyword>
<dbReference type="GO" id="GO:0003677">
    <property type="term" value="F:DNA binding"/>
    <property type="evidence" value="ECO:0007669"/>
    <property type="project" value="UniProtKB-KW"/>
</dbReference>
<organism evidence="3 4">
    <name type="scientific">Pontivivens nitratireducens</name>
    <dbReference type="NCBI Taxonomy" id="2758038"/>
    <lineage>
        <taxon>Bacteria</taxon>
        <taxon>Pseudomonadati</taxon>
        <taxon>Pseudomonadota</taxon>
        <taxon>Alphaproteobacteria</taxon>
        <taxon>Rhodobacterales</taxon>
        <taxon>Paracoccaceae</taxon>
        <taxon>Pontivivens</taxon>
    </lineage>
</organism>
<sequence length="107" mass="11934">MTDNDDINDVPADETATEAEETAMLRKREIVAHVSQDTGQSKADVRLILDSALGYMRQGLLDGNELHYPTLGKIRIKHPNREGAKPMYRLIPAKDARIAAMQESDDD</sequence>
<evidence type="ECO:0000313" key="4">
    <source>
        <dbReference type="Proteomes" id="UP000500791"/>
    </source>
</evidence>
<gene>
    <name evidence="3" type="ORF">G8E03_08230</name>
</gene>
<evidence type="ECO:0000256" key="1">
    <source>
        <dbReference type="ARBA" id="ARBA00010529"/>
    </source>
</evidence>
<name>A0A6G7VLM4_9RHOB</name>
<dbReference type="SUPFAM" id="SSF47729">
    <property type="entry name" value="IHF-like DNA-binding proteins"/>
    <property type="match status" value="1"/>
</dbReference>
<dbReference type="InterPro" id="IPR010992">
    <property type="entry name" value="IHF-like_DNA-bd_dom_sf"/>
</dbReference>
<reference evidence="3 4" key="1">
    <citation type="submission" date="2020-03" db="EMBL/GenBank/DDBJ databases">
        <title>Complete genome sequence of Monaibacterium sp. ALG8 with diverse plasmids.</title>
        <authorList>
            <person name="Sun C."/>
        </authorList>
    </citation>
    <scope>NUCLEOTIDE SEQUENCE [LARGE SCALE GENOMIC DNA]</scope>
    <source>
        <strain evidence="3 4">ALG8</strain>
    </source>
</reference>
<protein>
    <submittedName>
        <fullName evidence="3">HU family DNA-binding protein</fullName>
    </submittedName>
</protein>
<dbReference type="Gene3D" id="4.10.520.10">
    <property type="entry name" value="IHF-like DNA-binding proteins"/>
    <property type="match status" value="1"/>
</dbReference>
<keyword evidence="2 3" id="KW-0238">DNA-binding</keyword>